<evidence type="ECO:0000256" key="1">
    <source>
        <dbReference type="ARBA" id="ARBA00004604"/>
    </source>
</evidence>
<evidence type="ECO:0000313" key="6">
    <source>
        <dbReference type="EMBL" id="EDP43083.1"/>
    </source>
</evidence>
<organism evidence="6 7">
    <name type="scientific">Malassezia globosa (strain ATCC MYA-4612 / CBS 7966)</name>
    <name type="common">Dandruff-associated fungus</name>
    <dbReference type="NCBI Taxonomy" id="425265"/>
    <lineage>
        <taxon>Eukaryota</taxon>
        <taxon>Fungi</taxon>
        <taxon>Dikarya</taxon>
        <taxon>Basidiomycota</taxon>
        <taxon>Ustilaginomycotina</taxon>
        <taxon>Malasseziomycetes</taxon>
        <taxon>Malasseziales</taxon>
        <taxon>Malasseziaceae</taxon>
        <taxon>Malassezia</taxon>
    </lineage>
</organism>
<keyword evidence="7" id="KW-1185">Reference proteome</keyword>
<dbReference type="FunCoup" id="A8Q4Z3">
    <property type="interactions" value="173"/>
</dbReference>
<dbReference type="STRING" id="425265.A8Q4Z3"/>
<evidence type="ECO:0000313" key="7">
    <source>
        <dbReference type="Proteomes" id="UP000008837"/>
    </source>
</evidence>
<dbReference type="VEuPathDB" id="FungiDB:MGL_2679"/>
<dbReference type="Proteomes" id="UP000008837">
    <property type="component" value="Unassembled WGS sequence"/>
</dbReference>
<dbReference type="RefSeq" id="XP_001730297.1">
    <property type="nucleotide sequence ID" value="XM_001730245.1"/>
</dbReference>
<dbReference type="GeneID" id="5854602"/>
<keyword evidence="4" id="KW-0804">Transcription</keyword>
<name>A8Q4Z3_MALGO</name>
<keyword evidence="3" id="KW-0240">DNA-directed RNA polymerase</keyword>
<evidence type="ECO:0000256" key="5">
    <source>
        <dbReference type="ARBA" id="ARBA00023242"/>
    </source>
</evidence>
<dbReference type="KEGG" id="mgl:MGL_2679"/>
<dbReference type="GO" id="GO:0000428">
    <property type="term" value="C:DNA-directed RNA polymerase complex"/>
    <property type="evidence" value="ECO:0007669"/>
    <property type="project" value="UniProtKB-KW"/>
</dbReference>
<accession>A8Q4Z3</accession>
<dbReference type="Pfam" id="PF06870">
    <property type="entry name" value="RNA_pol_I_A49"/>
    <property type="match status" value="1"/>
</dbReference>
<comment type="similarity">
    <text evidence="2">Belongs to the eukaryotic RPA49/POLR1E RNA polymerase subunit family.</text>
</comment>
<dbReference type="InterPro" id="IPR009668">
    <property type="entry name" value="RNA_pol-assoc_fac_A49-like"/>
</dbReference>
<dbReference type="OrthoDB" id="532500at2759"/>
<dbReference type="GO" id="GO:0003677">
    <property type="term" value="F:DNA binding"/>
    <property type="evidence" value="ECO:0007669"/>
    <property type="project" value="InterPro"/>
</dbReference>
<reference evidence="6 7" key="1">
    <citation type="journal article" date="2007" name="Proc. Natl. Acad. Sci. U.S.A.">
        <title>Dandruff-associated Malassezia genomes reveal convergent and divergent virulence traits shared with plant and human fungal pathogens.</title>
        <authorList>
            <person name="Xu J."/>
            <person name="Saunders C.W."/>
            <person name="Hu P."/>
            <person name="Grant R.A."/>
            <person name="Boekhout T."/>
            <person name="Kuramae E.E."/>
            <person name="Kronstad J.W."/>
            <person name="Deangelis Y.M."/>
            <person name="Reeder N.L."/>
            <person name="Johnstone K.R."/>
            <person name="Leland M."/>
            <person name="Fieno A.M."/>
            <person name="Begley W.M."/>
            <person name="Sun Y."/>
            <person name="Lacey M.P."/>
            <person name="Chaudhary T."/>
            <person name="Keough T."/>
            <person name="Chu L."/>
            <person name="Sears R."/>
            <person name="Yuan B."/>
            <person name="Dawson T.L.Jr."/>
        </authorList>
    </citation>
    <scope>NUCLEOTIDE SEQUENCE [LARGE SCALE GENOMIC DNA]</scope>
    <source>
        <strain evidence="7">ATCC MYA-4612 / CBS 7966</strain>
    </source>
</reference>
<evidence type="ECO:0000256" key="3">
    <source>
        <dbReference type="ARBA" id="ARBA00022478"/>
    </source>
</evidence>
<dbReference type="PANTHER" id="PTHR14440">
    <property type="entry name" value="DNA-DIRECTED RNA POLYMERASE I SUBUNIT RPA49"/>
    <property type="match status" value="1"/>
</dbReference>
<dbReference type="GO" id="GO:0005730">
    <property type="term" value="C:nucleolus"/>
    <property type="evidence" value="ECO:0007669"/>
    <property type="project" value="UniProtKB-SubCell"/>
</dbReference>
<gene>
    <name evidence="6" type="ORF">MGL_2679</name>
</gene>
<evidence type="ECO:0008006" key="8">
    <source>
        <dbReference type="Google" id="ProtNLM"/>
    </source>
</evidence>
<dbReference type="AlphaFoldDB" id="A8Q4Z3"/>
<evidence type="ECO:0000256" key="4">
    <source>
        <dbReference type="ARBA" id="ARBA00023163"/>
    </source>
</evidence>
<dbReference type="GO" id="GO:0006351">
    <property type="term" value="P:DNA-templated transcription"/>
    <property type="evidence" value="ECO:0007669"/>
    <property type="project" value="InterPro"/>
</dbReference>
<sequence>MHEVSLSDFMPDKHANFQLYRAPSDAIEPSESASGSTSTSVPLATLDDRLLLAGDTNAIQYTSTNWGWGASARAAPELRRETRGYSGDYLMGIYDKTKKQVTLRAVPLFTLNRSIKALANLSSAATERGMHNDFDYTRARRDLGEAFGNKKQKQAARNMDRMKVNTENMDNILEHVASGIGESASTLPTEKELTASLNTSRALPQAHLDATEPAGVYPLESLVPMTVLNALHTRHLLKCTTQAELGKALRVLPQPSPWLLPRLWQIVQTAQNDAGNTSRAMELIRIGYYVAILLAFRKYARGLSRHGEDGVSSISQKMRLPDHERDIVMEHLVSHFAEQSRGSQRYAMTATGDTRLFASILVVGLHLEDFSIAPEAPAQELSVTTQRFVDT</sequence>
<keyword evidence="5" id="KW-0539">Nucleus</keyword>
<evidence type="ECO:0000256" key="2">
    <source>
        <dbReference type="ARBA" id="ARBA00009430"/>
    </source>
</evidence>
<dbReference type="OMA" id="FPAWIWS"/>
<comment type="caution">
    <text evidence="6">The sequence shown here is derived from an EMBL/GenBank/DDBJ whole genome shotgun (WGS) entry which is preliminary data.</text>
</comment>
<dbReference type="InParanoid" id="A8Q4Z3"/>
<dbReference type="EMBL" id="AAYY01000009">
    <property type="protein sequence ID" value="EDP43083.1"/>
    <property type="molecule type" value="Genomic_DNA"/>
</dbReference>
<proteinExistence type="inferred from homology"/>
<comment type="subcellular location">
    <subcellularLocation>
        <location evidence="1">Nucleus</location>
        <location evidence="1">Nucleolus</location>
    </subcellularLocation>
</comment>
<protein>
    <recommendedName>
        <fullName evidence="8">DNA-directed RNA polymerase I subunit RPA49</fullName>
    </recommendedName>
</protein>